<evidence type="ECO:0000256" key="3">
    <source>
        <dbReference type="ARBA" id="ARBA00022989"/>
    </source>
</evidence>
<evidence type="ECO:0000259" key="5">
    <source>
        <dbReference type="Pfam" id="PF01284"/>
    </source>
</evidence>
<evidence type="ECO:0000256" key="1">
    <source>
        <dbReference type="ARBA" id="ARBA00004141"/>
    </source>
</evidence>
<evidence type="ECO:0000256" key="4">
    <source>
        <dbReference type="ARBA" id="ARBA00023136"/>
    </source>
</evidence>
<sequence length="161" mass="17706">MAQIPKGLGYIKSVPFFLNIGSFVVLLIALGTLGTFLDKGSQDVLLKGGGKTNSFDYWGKKGRLDFGMFVIVVSWLIVILMVALFVTGLHEKVTIINWPLTVAINMVIWGVLLFIAVCVIADTARQYDEKKFGTDPWSFCDFLKKDWVGSDARCGHLVGAA</sequence>
<gene>
    <name evidence="6" type="ORF">PACLA_8A089524</name>
</gene>
<proteinExistence type="predicted"/>
<dbReference type="GO" id="GO:0016020">
    <property type="term" value="C:membrane"/>
    <property type="evidence" value="ECO:0007669"/>
    <property type="project" value="UniProtKB-SubCell"/>
</dbReference>
<dbReference type="EMBL" id="CACRXK020027332">
    <property type="protein sequence ID" value="CAB4040839.1"/>
    <property type="molecule type" value="Genomic_DNA"/>
</dbReference>
<dbReference type="PANTHER" id="PTHR22776">
    <property type="entry name" value="MARVEL-CONTAINING POTENTIAL LIPID RAFT-ASSOCIATED PROTEIN"/>
    <property type="match status" value="1"/>
</dbReference>
<dbReference type="InterPro" id="IPR008253">
    <property type="entry name" value="Marvel"/>
</dbReference>
<dbReference type="Proteomes" id="UP001152795">
    <property type="component" value="Unassembled WGS sequence"/>
</dbReference>
<dbReference type="Pfam" id="PF01284">
    <property type="entry name" value="MARVEL"/>
    <property type="match status" value="1"/>
</dbReference>
<dbReference type="OrthoDB" id="6020693at2759"/>
<accession>A0A7D9K5M3</accession>
<feature type="domain" description="MARVEL" evidence="5">
    <location>
        <begin position="11"/>
        <end position="137"/>
    </location>
</feature>
<organism evidence="6 7">
    <name type="scientific">Paramuricea clavata</name>
    <name type="common">Red gorgonian</name>
    <name type="synonym">Violescent sea-whip</name>
    <dbReference type="NCBI Taxonomy" id="317549"/>
    <lineage>
        <taxon>Eukaryota</taxon>
        <taxon>Metazoa</taxon>
        <taxon>Cnidaria</taxon>
        <taxon>Anthozoa</taxon>
        <taxon>Octocorallia</taxon>
        <taxon>Malacalcyonacea</taxon>
        <taxon>Plexauridae</taxon>
        <taxon>Paramuricea</taxon>
    </lineage>
</organism>
<reference evidence="6" key="1">
    <citation type="submission" date="2020-04" db="EMBL/GenBank/DDBJ databases">
        <authorList>
            <person name="Alioto T."/>
            <person name="Alioto T."/>
            <person name="Gomez Garrido J."/>
        </authorList>
    </citation>
    <scope>NUCLEOTIDE SEQUENCE</scope>
    <source>
        <strain evidence="6">A484AB</strain>
    </source>
</reference>
<keyword evidence="2" id="KW-0812">Transmembrane</keyword>
<keyword evidence="3" id="KW-1133">Transmembrane helix</keyword>
<keyword evidence="4" id="KW-0472">Membrane</keyword>
<evidence type="ECO:0000313" key="6">
    <source>
        <dbReference type="EMBL" id="CAB4040839.1"/>
    </source>
</evidence>
<evidence type="ECO:0000313" key="7">
    <source>
        <dbReference type="Proteomes" id="UP001152795"/>
    </source>
</evidence>
<comment type="caution">
    <text evidence="6">The sequence shown here is derived from an EMBL/GenBank/DDBJ whole genome shotgun (WGS) entry which is preliminary data.</text>
</comment>
<dbReference type="PANTHER" id="PTHR22776:SF49">
    <property type="entry name" value="MARVEL DOMAIN-CONTAINING PROTEIN"/>
    <property type="match status" value="1"/>
</dbReference>
<dbReference type="InterPro" id="IPR050578">
    <property type="entry name" value="MARVEL-CKLF_proteins"/>
</dbReference>
<protein>
    <submittedName>
        <fullName evidence="6">MARVEL domain-containing 1-like</fullName>
    </submittedName>
</protein>
<keyword evidence="7" id="KW-1185">Reference proteome</keyword>
<dbReference type="AlphaFoldDB" id="A0A7D9K5M3"/>
<evidence type="ECO:0000256" key="2">
    <source>
        <dbReference type="ARBA" id="ARBA00022692"/>
    </source>
</evidence>
<name>A0A7D9K5M3_PARCT</name>
<comment type="subcellular location">
    <subcellularLocation>
        <location evidence="1">Membrane</location>
        <topology evidence="1">Multi-pass membrane protein</topology>
    </subcellularLocation>
</comment>
<feature type="non-terminal residue" evidence="6">
    <location>
        <position position="161"/>
    </location>
</feature>